<sequence length="373" mass="44770">MNSFNCFICKSLPSWKCNCLNPCTFGCWDHIEDHLKSNCTNHEIIIIPNTLEPVIIEKIKNLHQINIEEITLKAKYFDEKIDKILRKINEKREEVMYIAEDIINEKSQILDKLKTSPLHFWDYEVIQKINNDNVQDWLVEINFFDYEKLENAVNKFEEAYKFGESKKLKQINAELISCKNELKNLRITFEAKEKKFNDIYEDNKAYKDIINKWDLQIKDHENQLKFKDQYYEELIKEKEESWNKLIKEKEENFMVEYKNLKNDYEILIPNANIHIIIEKESKIKELEEVIKEKEKTIEELNRKIRRSSMQIKTEEEIRGDNKAKDLINKVFQKSGEVSKKVYGNDKFVREKKIKTHGESGYEPEPHKKAKYNN</sequence>
<dbReference type="AlphaFoldDB" id="A0AAU9J8S4"/>
<dbReference type="Proteomes" id="UP001162131">
    <property type="component" value="Unassembled WGS sequence"/>
</dbReference>
<evidence type="ECO:0000313" key="4">
    <source>
        <dbReference type="Proteomes" id="UP001162131"/>
    </source>
</evidence>
<organism evidence="3 4">
    <name type="scientific">Blepharisma stoltei</name>
    <dbReference type="NCBI Taxonomy" id="1481888"/>
    <lineage>
        <taxon>Eukaryota</taxon>
        <taxon>Sar</taxon>
        <taxon>Alveolata</taxon>
        <taxon>Ciliophora</taxon>
        <taxon>Postciliodesmatophora</taxon>
        <taxon>Heterotrichea</taxon>
        <taxon>Heterotrichida</taxon>
        <taxon>Blepharismidae</taxon>
        <taxon>Blepharisma</taxon>
    </lineage>
</organism>
<feature type="coiled-coil region" evidence="1">
    <location>
        <begin position="146"/>
        <end position="237"/>
    </location>
</feature>
<evidence type="ECO:0000256" key="1">
    <source>
        <dbReference type="SAM" id="Coils"/>
    </source>
</evidence>
<evidence type="ECO:0000256" key="2">
    <source>
        <dbReference type="SAM" id="MobiDB-lite"/>
    </source>
</evidence>
<protein>
    <submittedName>
        <fullName evidence="3">Uncharacterized protein</fullName>
    </submittedName>
</protein>
<keyword evidence="1" id="KW-0175">Coiled coil</keyword>
<gene>
    <name evidence="3" type="ORF">BSTOLATCC_MIC30463</name>
</gene>
<dbReference type="EMBL" id="CAJZBQ010000030">
    <property type="protein sequence ID" value="CAG9322082.1"/>
    <property type="molecule type" value="Genomic_DNA"/>
</dbReference>
<feature type="coiled-coil region" evidence="1">
    <location>
        <begin position="276"/>
        <end position="317"/>
    </location>
</feature>
<proteinExistence type="predicted"/>
<feature type="region of interest" description="Disordered" evidence="2">
    <location>
        <begin position="352"/>
        <end position="373"/>
    </location>
</feature>
<reference evidence="3" key="1">
    <citation type="submission" date="2021-09" db="EMBL/GenBank/DDBJ databases">
        <authorList>
            <consortium name="AG Swart"/>
            <person name="Singh M."/>
            <person name="Singh A."/>
            <person name="Seah K."/>
            <person name="Emmerich C."/>
        </authorList>
    </citation>
    <scope>NUCLEOTIDE SEQUENCE</scope>
    <source>
        <strain evidence="3">ATCC30299</strain>
    </source>
</reference>
<comment type="caution">
    <text evidence="3">The sequence shown here is derived from an EMBL/GenBank/DDBJ whole genome shotgun (WGS) entry which is preliminary data.</text>
</comment>
<keyword evidence="4" id="KW-1185">Reference proteome</keyword>
<accession>A0AAU9J8S4</accession>
<evidence type="ECO:0000313" key="3">
    <source>
        <dbReference type="EMBL" id="CAG9322082.1"/>
    </source>
</evidence>
<feature type="compositionally biased region" description="Basic and acidic residues" evidence="2">
    <location>
        <begin position="352"/>
        <end position="366"/>
    </location>
</feature>
<name>A0AAU9J8S4_9CILI</name>